<sequence length="135" mass="15463">MSVVSQLIALAKHPSPSAATFTDVIYLTISAFKQLKPLFDDQQKKLAVSALGRSFPLFTAAFRQYDIGMNDDRRQNAQMSRSGLQFIADEMEDEPPIQYIENTVGVEPENVTLEKIDLDKIPKSHYWWFYTNEDE</sequence>
<reference evidence="1" key="2">
    <citation type="submission" date="2022-06" db="UniProtKB">
        <authorList>
            <consortium name="EnsemblMetazoa"/>
        </authorList>
    </citation>
    <scope>IDENTIFICATION</scope>
    <source>
        <strain evidence="1">DF5081</strain>
    </source>
</reference>
<protein>
    <submittedName>
        <fullName evidence="1">Uncharacterized protein</fullName>
    </submittedName>
</protein>
<proteinExistence type="predicted"/>
<dbReference type="EnsemblMetazoa" id="CJA23294.1">
    <property type="protein sequence ID" value="CJA23294.1"/>
    <property type="gene ID" value="WBGene00178866"/>
</dbReference>
<accession>A0A8R1E863</accession>
<evidence type="ECO:0000313" key="1">
    <source>
        <dbReference type="EnsemblMetazoa" id="CJA23294.1"/>
    </source>
</evidence>
<organism evidence="1 2">
    <name type="scientific">Caenorhabditis japonica</name>
    <dbReference type="NCBI Taxonomy" id="281687"/>
    <lineage>
        <taxon>Eukaryota</taxon>
        <taxon>Metazoa</taxon>
        <taxon>Ecdysozoa</taxon>
        <taxon>Nematoda</taxon>
        <taxon>Chromadorea</taxon>
        <taxon>Rhabditida</taxon>
        <taxon>Rhabditina</taxon>
        <taxon>Rhabditomorpha</taxon>
        <taxon>Rhabditoidea</taxon>
        <taxon>Rhabditidae</taxon>
        <taxon>Peloderinae</taxon>
        <taxon>Caenorhabditis</taxon>
    </lineage>
</organism>
<name>A0A8R1E863_CAEJA</name>
<dbReference type="AlphaFoldDB" id="A0A8R1E863"/>
<dbReference type="Proteomes" id="UP000005237">
    <property type="component" value="Unassembled WGS sequence"/>
</dbReference>
<evidence type="ECO:0000313" key="2">
    <source>
        <dbReference type="Proteomes" id="UP000005237"/>
    </source>
</evidence>
<keyword evidence="2" id="KW-1185">Reference proteome</keyword>
<reference evidence="2" key="1">
    <citation type="submission" date="2010-08" db="EMBL/GenBank/DDBJ databases">
        <authorList>
            <consortium name="Caenorhabditis japonica Sequencing Consortium"/>
            <person name="Wilson R.K."/>
        </authorList>
    </citation>
    <scope>NUCLEOTIDE SEQUENCE [LARGE SCALE GENOMIC DNA]</scope>
    <source>
        <strain evidence="2">DF5081</strain>
    </source>
</reference>